<keyword evidence="5 7" id="KW-0067">ATP-binding</keyword>
<evidence type="ECO:0000256" key="1">
    <source>
        <dbReference type="ARBA" id="ARBA00022598"/>
    </source>
</evidence>
<dbReference type="RefSeq" id="WP_370562635.1">
    <property type="nucleotide sequence ID" value="NZ_JBFWIB010000002.1"/>
</dbReference>
<dbReference type="InterPro" id="IPR022380">
    <property type="entry name" value="Glu-Q_tRNA(Asp)_Synthase"/>
</dbReference>
<dbReference type="PANTHER" id="PTHR43311:SF1">
    <property type="entry name" value="GLUTAMYL-Q TRNA(ASP) SYNTHETASE"/>
    <property type="match status" value="1"/>
</dbReference>
<evidence type="ECO:0000256" key="4">
    <source>
        <dbReference type="ARBA" id="ARBA00022833"/>
    </source>
</evidence>
<evidence type="ECO:0000256" key="8">
    <source>
        <dbReference type="RuleBase" id="RU363037"/>
    </source>
</evidence>
<evidence type="ECO:0000256" key="5">
    <source>
        <dbReference type="ARBA" id="ARBA00022840"/>
    </source>
</evidence>
<dbReference type="InterPro" id="IPR020058">
    <property type="entry name" value="Glu/Gln-tRNA-synth_Ib_cat-dom"/>
</dbReference>
<protein>
    <recommendedName>
        <fullName evidence="7">Glutamyl-Q tRNA(Asp) synthetase</fullName>
        <shortName evidence="7">Glu-Q-RSs</shortName>
        <ecNumber evidence="7">6.1.1.-</ecNumber>
    </recommendedName>
</protein>
<dbReference type="Proteomes" id="UP001566331">
    <property type="component" value="Unassembled WGS sequence"/>
</dbReference>
<dbReference type="InterPro" id="IPR014729">
    <property type="entry name" value="Rossmann-like_a/b/a_fold"/>
</dbReference>
<dbReference type="HAMAP" id="MF_01428">
    <property type="entry name" value="Glu_Q_tRNA_synth"/>
    <property type="match status" value="1"/>
</dbReference>
<evidence type="ECO:0000256" key="7">
    <source>
        <dbReference type="HAMAP-Rule" id="MF_01428"/>
    </source>
</evidence>
<comment type="function">
    <text evidence="7">Catalyzes the tRNA-independent activation of glutamate in presence of ATP and the subsequent transfer of glutamate onto a tRNA(Asp). Glutamate is transferred on the 2-amino-5-(4,5-dihydroxy-2-cyclopenten-1-yl) moiety of the queuosine in the wobble position of the QUC anticodon.</text>
</comment>
<dbReference type="Pfam" id="PF00749">
    <property type="entry name" value="tRNA-synt_1c"/>
    <property type="match status" value="2"/>
</dbReference>
<feature type="short sequence motif" description="'HIGH' region" evidence="7">
    <location>
        <begin position="19"/>
        <end position="29"/>
    </location>
</feature>
<evidence type="ECO:0000259" key="9">
    <source>
        <dbReference type="Pfam" id="PF00749"/>
    </source>
</evidence>
<keyword evidence="3 7" id="KW-0547">Nucleotide-binding</keyword>
<evidence type="ECO:0000313" key="10">
    <source>
        <dbReference type="EMBL" id="MEZ0473927.1"/>
    </source>
</evidence>
<dbReference type="SUPFAM" id="SSF52374">
    <property type="entry name" value="Nucleotidylyl transferase"/>
    <property type="match status" value="1"/>
</dbReference>
<sequence>MHTAPATPAAAPYRGRFAPSPTGPLHFGSLLAAMGSWLLARHAGGEWRVRIEDLDPPREIAGAAEAQLRSLHAFGLAPDGEVLRQSARGELYGAALDRLLAAGDALVCHCSRSGLAAGGGVHHGCIVGALRTDPAVRLRVPPGTRIAFDDLLQGRVEQDLYAEVGDFVLRRADGCWAYQLAVVVDDAAQGITDVVRGADLLDSTPRQIFLQRRLGLSTPRYAHLPLVLDADGRKLSKSLAAVPVDDDEPLPALRAAWRALGQAPSVVAAAGTPAQLLDAALRAFDPARIPRRHELSLAALHNTDVAAAP</sequence>
<keyword evidence="2" id="KW-0479">Metal-binding</keyword>
<evidence type="ECO:0000313" key="11">
    <source>
        <dbReference type="Proteomes" id="UP001566331"/>
    </source>
</evidence>
<keyword evidence="6 7" id="KW-0030">Aminoacyl-tRNA synthetase</keyword>
<evidence type="ECO:0000256" key="6">
    <source>
        <dbReference type="ARBA" id="ARBA00023146"/>
    </source>
</evidence>
<evidence type="ECO:0000256" key="3">
    <source>
        <dbReference type="ARBA" id="ARBA00022741"/>
    </source>
</evidence>
<comment type="similarity">
    <text evidence="7">Belongs to the class-I aminoacyl-tRNA synthetase family. GluQ subfamily.</text>
</comment>
<feature type="binding site" evidence="7">
    <location>
        <position position="178"/>
    </location>
    <ligand>
        <name>L-glutamate</name>
        <dbReference type="ChEBI" id="CHEBI:29985"/>
    </ligand>
</feature>
<keyword evidence="4" id="KW-0862">Zinc</keyword>
<dbReference type="NCBIfam" id="TIGR03838">
    <property type="entry name" value="queuosine_YadB"/>
    <property type="match status" value="1"/>
</dbReference>
<organism evidence="10 11">
    <name type="scientific">Luteimonas salinilitoris</name>
    <dbReference type="NCBI Taxonomy" id="3237697"/>
    <lineage>
        <taxon>Bacteria</taxon>
        <taxon>Pseudomonadati</taxon>
        <taxon>Pseudomonadota</taxon>
        <taxon>Gammaproteobacteria</taxon>
        <taxon>Lysobacterales</taxon>
        <taxon>Lysobacteraceae</taxon>
        <taxon>Luteimonas</taxon>
    </lineage>
</organism>
<proteinExistence type="inferred from homology"/>
<dbReference type="EC" id="6.1.1.-" evidence="7"/>
<feature type="short sequence motif" description="'KMSKS' region" evidence="7">
    <location>
        <begin position="234"/>
        <end position="238"/>
    </location>
</feature>
<dbReference type="PRINTS" id="PR00987">
    <property type="entry name" value="TRNASYNTHGLU"/>
</dbReference>
<name>A0ABV4HQC5_9GAMM</name>
<reference evidence="10 11" key="1">
    <citation type="submission" date="2024-07" db="EMBL/GenBank/DDBJ databases">
        <title>Luteimonas salilacus sp. nov., isolated from the shore soil of Salt Lake in Tibet of China.</title>
        <authorList>
            <person name="Zhang X."/>
            <person name="Li A."/>
        </authorList>
    </citation>
    <scope>NUCLEOTIDE SEQUENCE [LARGE SCALE GENOMIC DNA]</scope>
    <source>
        <strain evidence="10 11">B3-2-R+30</strain>
    </source>
</reference>
<feature type="binding site" evidence="7">
    <location>
        <position position="196"/>
    </location>
    <ligand>
        <name>L-glutamate</name>
        <dbReference type="ChEBI" id="CHEBI:29985"/>
    </ligand>
</feature>
<accession>A0ABV4HQC5</accession>
<dbReference type="InterPro" id="IPR049940">
    <property type="entry name" value="GluQ/Sye"/>
</dbReference>
<feature type="domain" description="Glutamyl/glutaminyl-tRNA synthetase class Ib catalytic" evidence="9">
    <location>
        <begin position="14"/>
        <end position="114"/>
    </location>
</feature>
<feature type="binding site" evidence="7">
    <location>
        <position position="52"/>
    </location>
    <ligand>
        <name>L-glutamate</name>
        <dbReference type="ChEBI" id="CHEBI:29985"/>
    </ligand>
</feature>
<comment type="caution">
    <text evidence="7">Lacks conserved residue(s) required for the propagation of feature annotation.</text>
</comment>
<keyword evidence="8" id="KW-0648">Protein biosynthesis</keyword>
<feature type="binding site" evidence="7">
    <location>
        <begin position="16"/>
        <end position="20"/>
    </location>
    <ligand>
        <name>L-glutamate</name>
        <dbReference type="ChEBI" id="CHEBI:29985"/>
    </ligand>
</feature>
<keyword evidence="11" id="KW-1185">Reference proteome</keyword>
<gene>
    <name evidence="10" type="primary">gluQRS</name>
    <name evidence="7" type="synonym">gluQ</name>
    <name evidence="10" type="ORF">AB6713_04755</name>
</gene>
<feature type="domain" description="Glutamyl/glutaminyl-tRNA synthetase class Ib catalytic" evidence="9">
    <location>
        <begin position="134"/>
        <end position="243"/>
    </location>
</feature>
<evidence type="ECO:0000256" key="2">
    <source>
        <dbReference type="ARBA" id="ARBA00022723"/>
    </source>
</evidence>
<dbReference type="PANTHER" id="PTHR43311">
    <property type="entry name" value="GLUTAMATE--TRNA LIGASE"/>
    <property type="match status" value="1"/>
</dbReference>
<dbReference type="InterPro" id="IPR000924">
    <property type="entry name" value="Glu/Gln-tRNA-synth"/>
</dbReference>
<comment type="caution">
    <text evidence="10">The sequence shown here is derived from an EMBL/GenBank/DDBJ whole genome shotgun (WGS) entry which is preliminary data.</text>
</comment>
<dbReference type="Gene3D" id="3.40.50.620">
    <property type="entry name" value="HUPs"/>
    <property type="match status" value="2"/>
</dbReference>
<dbReference type="EMBL" id="JBFWIC010000004">
    <property type="protein sequence ID" value="MEZ0473927.1"/>
    <property type="molecule type" value="Genomic_DNA"/>
</dbReference>
<dbReference type="NCBIfam" id="NF004314">
    <property type="entry name" value="PRK05710.1-3"/>
    <property type="match status" value="1"/>
</dbReference>
<dbReference type="GO" id="GO:0016874">
    <property type="term" value="F:ligase activity"/>
    <property type="evidence" value="ECO:0007669"/>
    <property type="project" value="UniProtKB-KW"/>
</dbReference>
<feature type="binding site" evidence="7">
    <location>
        <position position="237"/>
    </location>
    <ligand>
        <name>ATP</name>
        <dbReference type="ChEBI" id="CHEBI:30616"/>
    </ligand>
</feature>
<keyword evidence="1 7" id="KW-0436">Ligase</keyword>